<keyword evidence="1" id="KW-0472">Membrane</keyword>
<dbReference type="InParanoid" id="A0A1Y3BW67"/>
<gene>
    <name evidence="2" type="ORF">HannXRQ_Chr00c0593g0576331</name>
</gene>
<organism evidence="2">
    <name type="scientific">Helianthus annuus</name>
    <name type="common">Common sunflower</name>
    <dbReference type="NCBI Taxonomy" id="4232"/>
    <lineage>
        <taxon>Eukaryota</taxon>
        <taxon>Viridiplantae</taxon>
        <taxon>Streptophyta</taxon>
        <taxon>Embryophyta</taxon>
        <taxon>Tracheophyta</taxon>
        <taxon>Spermatophyta</taxon>
        <taxon>Magnoliopsida</taxon>
        <taxon>eudicotyledons</taxon>
        <taxon>Gunneridae</taxon>
        <taxon>Pentapetalae</taxon>
        <taxon>asterids</taxon>
        <taxon>campanulids</taxon>
        <taxon>Asterales</taxon>
        <taxon>Asteraceae</taxon>
        <taxon>Asteroideae</taxon>
        <taxon>Heliantheae alliance</taxon>
        <taxon>Heliantheae</taxon>
        <taxon>Helianthus</taxon>
    </lineage>
</organism>
<sequence>MVSVPAGLLTVPFLENVNKFQNPFRRPVATTVFLIGTAVALWLVLVQHYLLINP</sequence>
<dbReference type="EMBL" id="KZ113914">
    <property type="protein sequence ID" value="OTF84327.1"/>
    <property type="molecule type" value="Genomic_DNA"/>
</dbReference>
<dbReference type="InterPro" id="IPR036150">
    <property type="entry name" value="Cyt_b/b6_C_sf"/>
</dbReference>
<dbReference type="GO" id="GO:0009055">
    <property type="term" value="F:electron transfer activity"/>
    <property type="evidence" value="ECO:0007669"/>
    <property type="project" value="InterPro"/>
</dbReference>
<dbReference type="GO" id="GO:0016491">
    <property type="term" value="F:oxidoreductase activity"/>
    <property type="evidence" value="ECO:0007669"/>
    <property type="project" value="InterPro"/>
</dbReference>
<evidence type="ECO:0000313" key="2">
    <source>
        <dbReference type="EMBL" id="OTF84327.1"/>
    </source>
</evidence>
<dbReference type="AlphaFoldDB" id="A0A1Y3BW67"/>
<evidence type="ECO:0000256" key="1">
    <source>
        <dbReference type="SAM" id="Phobius"/>
    </source>
</evidence>
<name>A0A1Y3BW67_HELAN</name>
<accession>A0A1Y3BW67</accession>
<reference evidence="2" key="1">
    <citation type="submission" date="2017-02" db="EMBL/GenBank/DDBJ databases">
        <title>Sunflower complete genome.</title>
        <authorList>
            <person name="Langlade N."/>
            <person name="Munos S."/>
        </authorList>
    </citation>
    <scope>NUCLEOTIDE SEQUENCE [LARGE SCALE GENOMIC DNA]</scope>
    <source>
        <tissue evidence="2">Leaves</tissue>
    </source>
</reference>
<feature type="transmembrane region" description="Helical" evidence="1">
    <location>
        <begin position="28"/>
        <end position="50"/>
    </location>
</feature>
<dbReference type="GO" id="GO:0016020">
    <property type="term" value="C:membrane"/>
    <property type="evidence" value="ECO:0007669"/>
    <property type="project" value="InterPro"/>
</dbReference>
<keyword evidence="1" id="KW-0812">Transmembrane</keyword>
<proteinExistence type="predicted"/>
<keyword evidence="1" id="KW-1133">Transmembrane helix</keyword>
<protein>
    <submittedName>
        <fullName evidence="2">Putative cytochrome b/b6</fullName>
    </submittedName>
</protein>
<dbReference type="SUPFAM" id="SSF81648">
    <property type="entry name" value="a domain/subunit of cytochrome bc1 complex (Ubiquinol-cytochrome c reductase)"/>
    <property type="match status" value="1"/>
</dbReference>
<dbReference type="STRING" id="4232.A0A1Y3BW67"/>
<dbReference type="Gene3D" id="1.10.287.980">
    <property type="entry name" value="plastocyanin oxidoreductase"/>
    <property type="match status" value="1"/>
</dbReference>